<protein>
    <submittedName>
        <fullName evidence="1">Uma2 family endonuclease</fullName>
    </submittedName>
</protein>
<dbReference type="InterPro" id="IPR012296">
    <property type="entry name" value="Nuclease_put_TT1808"/>
</dbReference>
<name>A0A4Q5LYS1_9BACT</name>
<organism evidence="1 2">
    <name type="scientific">Emticicia agri</name>
    <dbReference type="NCBI Taxonomy" id="2492393"/>
    <lineage>
        <taxon>Bacteria</taxon>
        <taxon>Pseudomonadati</taxon>
        <taxon>Bacteroidota</taxon>
        <taxon>Cytophagia</taxon>
        <taxon>Cytophagales</taxon>
        <taxon>Leadbetterellaceae</taxon>
        <taxon>Emticicia</taxon>
    </lineage>
</organism>
<keyword evidence="1" id="KW-0255">Endonuclease</keyword>
<comment type="caution">
    <text evidence="1">The sequence shown here is derived from an EMBL/GenBank/DDBJ whole genome shotgun (WGS) entry which is preliminary data.</text>
</comment>
<dbReference type="Proteomes" id="UP000293162">
    <property type="component" value="Unassembled WGS sequence"/>
</dbReference>
<dbReference type="InterPro" id="IPR011335">
    <property type="entry name" value="Restrct_endonuc-II-like"/>
</dbReference>
<dbReference type="GO" id="GO:0004519">
    <property type="term" value="F:endonuclease activity"/>
    <property type="evidence" value="ECO:0007669"/>
    <property type="project" value="UniProtKB-KW"/>
</dbReference>
<dbReference type="AlphaFoldDB" id="A0A4Q5LYS1"/>
<reference evidence="1 2" key="1">
    <citation type="submission" date="2019-02" db="EMBL/GenBank/DDBJ databases">
        <title>Bacterial novel species Emticicia sp. 17J42-9 isolated from soil.</title>
        <authorList>
            <person name="Jung H.-Y."/>
        </authorList>
    </citation>
    <scope>NUCLEOTIDE SEQUENCE [LARGE SCALE GENOMIC DNA]</scope>
    <source>
        <strain evidence="1 2">17J42-9</strain>
    </source>
</reference>
<evidence type="ECO:0000313" key="1">
    <source>
        <dbReference type="EMBL" id="RYU94683.1"/>
    </source>
</evidence>
<keyword evidence="1" id="KW-0540">Nuclease</keyword>
<dbReference type="OrthoDB" id="942191at2"/>
<keyword evidence="1" id="KW-0378">Hydrolase</keyword>
<dbReference type="SUPFAM" id="SSF52980">
    <property type="entry name" value="Restriction endonuclease-like"/>
    <property type="match status" value="1"/>
</dbReference>
<dbReference type="Gene3D" id="3.90.1570.10">
    <property type="entry name" value="tt1808, chain A"/>
    <property type="match status" value="1"/>
</dbReference>
<gene>
    <name evidence="1" type="ORF">EWM59_15215</name>
</gene>
<keyword evidence="2" id="KW-1185">Reference proteome</keyword>
<accession>A0A4Q5LYS1</accession>
<dbReference type="EMBL" id="SEWF01000022">
    <property type="protein sequence ID" value="RYU94683.1"/>
    <property type="molecule type" value="Genomic_DNA"/>
</dbReference>
<sequence length="201" mass="23323">MVLETAKKTLKKKIPEQFIYEVMDGKPIYYKGYKEAIKKHVNAEEIMGSSSLQSELVNFILEVLHISYDKKKYRIHTNESGLQLGYKDTLAGDIVIYNKQVFTPDKISTKYSDVPPKFVIEIDTNADLSESSFMEYLTRKTEKLFEFGVEKVFWVITSTQQVIVTSPKEDWLIKNWNKDIELFDGITINIGKYLDEEGIKI</sequence>
<proteinExistence type="predicted"/>
<evidence type="ECO:0000313" key="2">
    <source>
        <dbReference type="Proteomes" id="UP000293162"/>
    </source>
</evidence>